<dbReference type="InterPro" id="IPR003594">
    <property type="entry name" value="HATPase_dom"/>
</dbReference>
<reference evidence="3 4" key="1">
    <citation type="submission" date="2015-03" db="EMBL/GenBank/DDBJ databases">
        <title>Genome assembly of Sandaracinus amylolyticus DSM 53668.</title>
        <authorList>
            <person name="Sharma G."/>
            <person name="Subramanian S."/>
        </authorList>
    </citation>
    <scope>NUCLEOTIDE SEQUENCE [LARGE SCALE GENOMIC DNA]</scope>
    <source>
        <strain evidence="3 4">DSM 53668</strain>
    </source>
</reference>
<dbReference type="AlphaFoldDB" id="A0A0F6VYJ1"/>
<dbReference type="InterPro" id="IPR036890">
    <property type="entry name" value="HATPase_C_sf"/>
</dbReference>
<keyword evidence="1" id="KW-0723">Serine/threonine-protein kinase</keyword>
<evidence type="ECO:0000256" key="1">
    <source>
        <dbReference type="ARBA" id="ARBA00022527"/>
    </source>
</evidence>
<dbReference type="STRING" id="927083.DB32_000021"/>
<dbReference type="PANTHER" id="PTHR35526:SF3">
    <property type="entry name" value="ANTI-SIGMA-F FACTOR RSBW"/>
    <property type="match status" value="1"/>
</dbReference>
<sequence length="135" mass="14299">MRCTSQADRLACGAEAGAFARRNGLGMRASGELVLCVTELLSNAVRHGGGEGRLELRVIEDGIEVEVRDEGPGIASIEDAMRDGWSQGRQREPGEAKPMGAGLGIGLGAVRRLADGMVVESEVGVGTRVRIVKRW</sequence>
<dbReference type="InterPro" id="IPR050267">
    <property type="entry name" value="Anti-sigma-factor_SerPK"/>
</dbReference>
<dbReference type="SUPFAM" id="SSF55874">
    <property type="entry name" value="ATPase domain of HSP90 chaperone/DNA topoisomerase II/histidine kinase"/>
    <property type="match status" value="1"/>
</dbReference>
<dbReference type="SMART" id="SM00387">
    <property type="entry name" value="HATPase_c"/>
    <property type="match status" value="1"/>
</dbReference>
<feature type="domain" description="Histidine kinase/HSP90-like ATPase" evidence="2">
    <location>
        <begin position="28"/>
        <end position="135"/>
    </location>
</feature>
<keyword evidence="4" id="KW-1185">Reference proteome</keyword>
<organism evidence="3 4">
    <name type="scientific">Sandaracinus amylolyticus</name>
    <dbReference type="NCBI Taxonomy" id="927083"/>
    <lineage>
        <taxon>Bacteria</taxon>
        <taxon>Pseudomonadati</taxon>
        <taxon>Myxococcota</taxon>
        <taxon>Polyangia</taxon>
        <taxon>Polyangiales</taxon>
        <taxon>Sandaracinaceae</taxon>
        <taxon>Sandaracinus</taxon>
    </lineage>
</organism>
<gene>
    <name evidence="3" type="ORF">DB32_000021</name>
</gene>
<evidence type="ECO:0000313" key="3">
    <source>
        <dbReference type="EMBL" id="AKF02873.1"/>
    </source>
</evidence>
<dbReference type="Pfam" id="PF13581">
    <property type="entry name" value="HATPase_c_2"/>
    <property type="match status" value="1"/>
</dbReference>
<proteinExistence type="predicted"/>
<evidence type="ECO:0000313" key="4">
    <source>
        <dbReference type="Proteomes" id="UP000034883"/>
    </source>
</evidence>
<keyword evidence="1" id="KW-0418">Kinase</keyword>
<dbReference type="Gene3D" id="3.30.565.10">
    <property type="entry name" value="Histidine kinase-like ATPase, C-terminal domain"/>
    <property type="match status" value="1"/>
</dbReference>
<name>A0A0F6VYJ1_9BACT</name>
<dbReference type="GO" id="GO:0004674">
    <property type="term" value="F:protein serine/threonine kinase activity"/>
    <property type="evidence" value="ECO:0007669"/>
    <property type="project" value="UniProtKB-KW"/>
</dbReference>
<dbReference type="PANTHER" id="PTHR35526">
    <property type="entry name" value="ANTI-SIGMA-F FACTOR RSBW-RELATED"/>
    <property type="match status" value="1"/>
</dbReference>
<dbReference type="Proteomes" id="UP000034883">
    <property type="component" value="Chromosome"/>
</dbReference>
<dbReference type="KEGG" id="samy:DB32_000021"/>
<protein>
    <submittedName>
        <fullName evidence="3">Anti-sigma B factor RsbT</fullName>
    </submittedName>
</protein>
<dbReference type="RefSeq" id="WP_053230370.1">
    <property type="nucleotide sequence ID" value="NZ_CP011125.1"/>
</dbReference>
<evidence type="ECO:0000259" key="2">
    <source>
        <dbReference type="SMART" id="SM00387"/>
    </source>
</evidence>
<accession>A0A0F6VYJ1</accession>
<keyword evidence="1" id="KW-0808">Transferase</keyword>
<dbReference type="EMBL" id="CP011125">
    <property type="protein sequence ID" value="AKF02873.1"/>
    <property type="molecule type" value="Genomic_DNA"/>
</dbReference>